<evidence type="ECO:0000313" key="2">
    <source>
        <dbReference type="EMBL" id="GAA2440470.1"/>
    </source>
</evidence>
<dbReference type="PROSITE" id="PS50088">
    <property type="entry name" value="ANK_REPEAT"/>
    <property type="match status" value="1"/>
</dbReference>
<dbReference type="Pfam" id="PF13637">
    <property type="entry name" value="Ank_4"/>
    <property type="match status" value="1"/>
</dbReference>
<dbReference type="EMBL" id="BAAARW010000024">
    <property type="protein sequence ID" value="GAA2440470.1"/>
    <property type="molecule type" value="Genomic_DNA"/>
</dbReference>
<gene>
    <name evidence="2" type="ORF">GCM10010191_65340</name>
</gene>
<accession>A0ABN3JWW2</accession>
<sequence>MDALLSAAAAGDAGRLRRSLARGVPIDRSDPRGDTALHRAFYAGRLEAVANLRAFGADENLRNKEGLTPPEMARVAEAEELLREGVRCLAADGAWRAEERARPLYDRLVRQPPRILNPALARLARRDGECRALPILAIKVGARGSESGLVAMLDGFGDRSMAVAYLNSGSPVLREAAERWAGRNGYRVYHRAGRAGVLWGRF</sequence>
<protein>
    <recommendedName>
        <fullName evidence="4">Ankyrin repeat domain-containing protein</fullName>
    </recommendedName>
</protein>
<reference evidence="3" key="1">
    <citation type="journal article" date="2019" name="Int. J. Syst. Evol. Microbiol.">
        <title>The Global Catalogue of Microorganisms (GCM) 10K type strain sequencing project: providing services to taxonomists for standard genome sequencing and annotation.</title>
        <authorList>
            <consortium name="The Broad Institute Genomics Platform"/>
            <consortium name="The Broad Institute Genome Sequencing Center for Infectious Disease"/>
            <person name="Wu L."/>
            <person name="Ma J."/>
        </authorList>
    </citation>
    <scope>NUCLEOTIDE SEQUENCE [LARGE SCALE GENOMIC DNA]</scope>
    <source>
        <strain evidence="3">JCM 3325</strain>
    </source>
</reference>
<dbReference type="SUPFAM" id="SSF48403">
    <property type="entry name" value="Ankyrin repeat"/>
    <property type="match status" value="1"/>
</dbReference>
<dbReference type="PROSITE" id="PS50297">
    <property type="entry name" value="ANK_REP_REGION"/>
    <property type="match status" value="1"/>
</dbReference>
<dbReference type="Proteomes" id="UP001501231">
    <property type="component" value="Unassembled WGS sequence"/>
</dbReference>
<dbReference type="Gene3D" id="1.25.40.20">
    <property type="entry name" value="Ankyrin repeat-containing domain"/>
    <property type="match status" value="1"/>
</dbReference>
<feature type="repeat" description="ANK" evidence="1">
    <location>
        <begin position="32"/>
        <end position="64"/>
    </location>
</feature>
<evidence type="ECO:0008006" key="4">
    <source>
        <dbReference type="Google" id="ProtNLM"/>
    </source>
</evidence>
<organism evidence="2 3">
    <name type="scientific">Actinomadura vinacea</name>
    <dbReference type="NCBI Taxonomy" id="115336"/>
    <lineage>
        <taxon>Bacteria</taxon>
        <taxon>Bacillati</taxon>
        <taxon>Actinomycetota</taxon>
        <taxon>Actinomycetes</taxon>
        <taxon>Streptosporangiales</taxon>
        <taxon>Thermomonosporaceae</taxon>
        <taxon>Actinomadura</taxon>
    </lineage>
</organism>
<keyword evidence="3" id="KW-1185">Reference proteome</keyword>
<dbReference type="InterPro" id="IPR002110">
    <property type="entry name" value="Ankyrin_rpt"/>
</dbReference>
<dbReference type="InterPro" id="IPR036770">
    <property type="entry name" value="Ankyrin_rpt-contain_sf"/>
</dbReference>
<keyword evidence="1" id="KW-0040">ANK repeat</keyword>
<evidence type="ECO:0000313" key="3">
    <source>
        <dbReference type="Proteomes" id="UP001501231"/>
    </source>
</evidence>
<proteinExistence type="predicted"/>
<name>A0ABN3JWW2_9ACTN</name>
<evidence type="ECO:0000256" key="1">
    <source>
        <dbReference type="PROSITE-ProRule" id="PRU00023"/>
    </source>
</evidence>
<comment type="caution">
    <text evidence="2">The sequence shown here is derived from an EMBL/GenBank/DDBJ whole genome shotgun (WGS) entry which is preliminary data.</text>
</comment>